<keyword evidence="5" id="KW-1185">Reference proteome</keyword>
<dbReference type="Pfam" id="PF00033">
    <property type="entry name" value="Cytochrome_B"/>
    <property type="match status" value="1"/>
</dbReference>
<keyword evidence="3" id="KW-0560">Oxidoreductase</keyword>
<feature type="transmembrane region" description="Helical" evidence="1">
    <location>
        <begin position="109"/>
        <end position="131"/>
    </location>
</feature>
<dbReference type="PANTHER" id="PTHR19271:SF16">
    <property type="entry name" value="CYTOCHROME B"/>
    <property type="match status" value="1"/>
</dbReference>
<feature type="transmembrane region" description="Helical" evidence="1">
    <location>
        <begin position="58"/>
        <end position="75"/>
    </location>
</feature>
<gene>
    <name evidence="4" type="ORF">DEACI_1015</name>
    <name evidence="3" type="ORF">DEACI_1085</name>
</gene>
<feature type="domain" description="Cytochrome b/b6 N-terminal region profile" evidence="2">
    <location>
        <begin position="1"/>
        <end position="208"/>
    </location>
</feature>
<dbReference type="GO" id="GO:0016020">
    <property type="term" value="C:membrane"/>
    <property type="evidence" value="ECO:0007669"/>
    <property type="project" value="InterPro"/>
</dbReference>
<dbReference type="EMBL" id="LR746496">
    <property type="protein sequence ID" value="CAA7600432.1"/>
    <property type="molecule type" value="Genomic_DNA"/>
</dbReference>
<dbReference type="Gene3D" id="1.20.810.10">
    <property type="entry name" value="Cytochrome Bc1 Complex, Chain C"/>
    <property type="match status" value="1"/>
</dbReference>
<dbReference type="InterPro" id="IPR027387">
    <property type="entry name" value="Cytb/b6-like_sf"/>
</dbReference>
<dbReference type="GO" id="GO:0009055">
    <property type="term" value="F:electron transfer activity"/>
    <property type="evidence" value="ECO:0007669"/>
    <property type="project" value="InterPro"/>
</dbReference>
<dbReference type="AlphaFoldDB" id="A0A8S0WET3"/>
<dbReference type="GO" id="GO:0016491">
    <property type="term" value="F:oxidoreductase activity"/>
    <property type="evidence" value="ECO:0007669"/>
    <property type="project" value="UniProtKB-KW"/>
</dbReference>
<feature type="transmembrane region" description="Helical" evidence="1">
    <location>
        <begin position="138"/>
        <end position="154"/>
    </location>
</feature>
<dbReference type="InterPro" id="IPR016174">
    <property type="entry name" value="Di-haem_cyt_TM"/>
</dbReference>
<dbReference type="PANTHER" id="PTHR19271">
    <property type="entry name" value="CYTOCHROME B"/>
    <property type="match status" value="1"/>
</dbReference>
<keyword evidence="1 3" id="KW-0812">Transmembrane</keyword>
<reference evidence="4" key="1">
    <citation type="submission" date="2014-11" db="EMBL/GenBank/DDBJ databases">
        <authorList>
            <person name="Hornung B.V."/>
        </authorList>
    </citation>
    <scope>NUCLEOTIDE SEQUENCE</scope>
    <source>
        <strain evidence="4">INE</strain>
    </source>
</reference>
<dbReference type="SUPFAM" id="SSF81342">
    <property type="entry name" value="Transmembrane di-heme cytochromes"/>
    <property type="match status" value="1"/>
</dbReference>
<proteinExistence type="predicted"/>
<keyword evidence="1" id="KW-0472">Membrane</keyword>
<name>A0A8S0WET3_9FIRM</name>
<dbReference type="Proteomes" id="UP001071230">
    <property type="component" value="Unassembled WGS sequence"/>
</dbReference>
<feature type="transmembrane region" description="Helical" evidence="1">
    <location>
        <begin position="174"/>
        <end position="191"/>
    </location>
</feature>
<dbReference type="InterPro" id="IPR005797">
    <property type="entry name" value="Cyt_b/b6_N"/>
</dbReference>
<evidence type="ECO:0000259" key="2">
    <source>
        <dbReference type="PROSITE" id="PS51002"/>
    </source>
</evidence>
<protein>
    <submittedName>
        <fullName evidence="4">Cytochrome b6</fullName>
    </submittedName>
    <submittedName>
        <fullName evidence="3">Di-haem cytochrome, transmembrane</fullName>
        <ecNumber evidence="3">1.-.-.-</ecNumber>
    </submittedName>
</protein>
<evidence type="ECO:0000313" key="4">
    <source>
        <dbReference type="EMBL" id="CEJ06566.1"/>
    </source>
</evidence>
<reference evidence="3" key="2">
    <citation type="submission" date="2020-01" db="EMBL/GenBank/DDBJ databases">
        <authorList>
            <person name="Hornung B."/>
        </authorList>
    </citation>
    <scope>NUCLEOTIDE SEQUENCE</scope>
    <source>
        <strain evidence="3">PacBioINE</strain>
    </source>
</reference>
<evidence type="ECO:0000313" key="3">
    <source>
        <dbReference type="EMBL" id="CAA7600432.1"/>
    </source>
</evidence>
<dbReference type="EC" id="1.-.-.-" evidence="3"/>
<dbReference type="PROSITE" id="PS51002">
    <property type="entry name" value="CYTB_NTER"/>
    <property type="match status" value="1"/>
</dbReference>
<keyword evidence="1" id="KW-1133">Transmembrane helix</keyword>
<evidence type="ECO:0000256" key="1">
    <source>
        <dbReference type="SAM" id="Phobius"/>
    </source>
</evidence>
<feature type="transmembrane region" description="Helical" evidence="1">
    <location>
        <begin position="80"/>
        <end position="97"/>
    </location>
</feature>
<feature type="transmembrane region" description="Helical" evidence="1">
    <location>
        <begin position="21"/>
        <end position="52"/>
    </location>
</feature>
<dbReference type="GO" id="GO:0022904">
    <property type="term" value="P:respiratory electron transport chain"/>
    <property type="evidence" value="ECO:0007669"/>
    <property type="project" value="InterPro"/>
</dbReference>
<dbReference type="EMBL" id="CDGJ01000032">
    <property type="protein sequence ID" value="CEJ06566.1"/>
    <property type="molecule type" value="Genomic_DNA"/>
</dbReference>
<dbReference type="RefSeq" id="WP_240984108.1">
    <property type="nucleotide sequence ID" value="NZ_CDGJ01000032.1"/>
</dbReference>
<sequence>MAQKRGFLNHIRPRGVSEKAMSFGYTFCLGGVSFLAFVVLGFTGILLMFHYLPGEKSGYASVTTLASVIPFGGLIRDLHFWAGQVMVISVSLHMVRVVKTKSYRPPKEWNWLVGMSLLVLTLVLDFTGYLLRGSQESGAAAAVAVHILTLLPGIGRPLAQMFLGGASAANSSTLMVYVWHCVALPFLALWLQMFHFWKIRKDGGVRPL</sequence>
<dbReference type="Proteomes" id="UP000836597">
    <property type="component" value="Chromosome"/>
</dbReference>
<evidence type="ECO:0000313" key="5">
    <source>
        <dbReference type="Proteomes" id="UP001071230"/>
    </source>
</evidence>
<dbReference type="KEGG" id="aacx:DEACI_1085"/>
<organism evidence="3">
    <name type="scientific">Acididesulfobacillus acetoxydans</name>
    <dbReference type="NCBI Taxonomy" id="1561005"/>
    <lineage>
        <taxon>Bacteria</taxon>
        <taxon>Bacillati</taxon>
        <taxon>Bacillota</taxon>
        <taxon>Clostridia</taxon>
        <taxon>Eubacteriales</taxon>
        <taxon>Peptococcaceae</taxon>
        <taxon>Acididesulfobacillus</taxon>
    </lineage>
</organism>
<accession>A0A8S0WET3</accession>